<evidence type="ECO:0000313" key="1">
    <source>
        <dbReference type="EMBL" id="CAI2201063.1"/>
    </source>
</evidence>
<dbReference type="OrthoDB" id="3196667at2759"/>
<dbReference type="PANTHER" id="PTHR45728">
    <property type="entry name" value="ACETYL-COA CARBOXYLASE, ISOFORM A"/>
    <property type="match status" value="1"/>
</dbReference>
<dbReference type="AlphaFoldDB" id="A0A9W4X1H6"/>
<feature type="non-terminal residue" evidence="1">
    <location>
        <position position="1"/>
    </location>
</feature>
<accession>A0A9W4X1H6</accession>
<dbReference type="GO" id="GO:0003989">
    <property type="term" value="F:acetyl-CoA carboxylase activity"/>
    <property type="evidence" value="ECO:0007669"/>
    <property type="project" value="InterPro"/>
</dbReference>
<organism evidence="1 2">
    <name type="scientific">Funneliformis geosporum</name>
    <dbReference type="NCBI Taxonomy" id="1117311"/>
    <lineage>
        <taxon>Eukaryota</taxon>
        <taxon>Fungi</taxon>
        <taxon>Fungi incertae sedis</taxon>
        <taxon>Mucoromycota</taxon>
        <taxon>Glomeromycotina</taxon>
        <taxon>Glomeromycetes</taxon>
        <taxon>Glomerales</taxon>
        <taxon>Glomeraceae</taxon>
        <taxon>Funneliformis</taxon>
    </lineage>
</organism>
<name>A0A9W4X1H6_9GLOM</name>
<dbReference type="Gene3D" id="3.30.470.20">
    <property type="entry name" value="ATP-grasp fold, B domain"/>
    <property type="match status" value="1"/>
</dbReference>
<dbReference type="InterPro" id="IPR049076">
    <property type="entry name" value="ACCA"/>
</dbReference>
<comment type="caution">
    <text evidence="1">The sequence shown here is derived from an EMBL/GenBank/DDBJ whole genome shotgun (WGS) entry which is preliminary data.</text>
</comment>
<feature type="non-terminal residue" evidence="1">
    <location>
        <position position="40"/>
    </location>
</feature>
<dbReference type="EMBL" id="CAMKVN010026365">
    <property type="protein sequence ID" value="CAI2201063.1"/>
    <property type="molecule type" value="Genomic_DNA"/>
</dbReference>
<gene>
    <name evidence="1" type="ORF">FWILDA_LOCUS19879</name>
</gene>
<sequence length="40" mass="4542">DCSVQRRHQKIIEALVTIAKEETVESMERAAVRLAKLVGY</sequence>
<dbReference type="Proteomes" id="UP001153678">
    <property type="component" value="Unassembled WGS sequence"/>
</dbReference>
<dbReference type="GO" id="GO:0006633">
    <property type="term" value="P:fatty acid biosynthetic process"/>
    <property type="evidence" value="ECO:0007669"/>
    <property type="project" value="TreeGrafter"/>
</dbReference>
<protein>
    <submittedName>
        <fullName evidence="1">563_t:CDS:1</fullName>
    </submittedName>
</protein>
<reference evidence="1" key="1">
    <citation type="submission" date="2022-08" db="EMBL/GenBank/DDBJ databases">
        <authorList>
            <person name="Kallberg Y."/>
            <person name="Tangrot J."/>
            <person name="Rosling A."/>
        </authorList>
    </citation>
    <scope>NUCLEOTIDE SEQUENCE</scope>
    <source>
        <strain evidence="1">Wild A</strain>
    </source>
</reference>
<proteinExistence type="predicted"/>
<dbReference type="PANTHER" id="PTHR45728:SF3">
    <property type="entry name" value="ACETYL-COA CARBOXYLASE"/>
    <property type="match status" value="1"/>
</dbReference>
<dbReference type="GO" id="GO:0005739">
    <property type="term" value="C:mitochondrion"/>
    <property type="evidence" value="ECO:0007669"/>
    <property type="project" value="TreeGrafter"/>
</dbReference>
<keyword evidence="2" id="KW-1185">Reference proteome</keyword>
<evidence type="ECO:0000313" key="2">
    <source>
        <dbReference type="Proteomes" id="UP001153678"/>
    </source>
</evidence>